<dbReference type="EMBL" id="LNYE01000022">
    <property type="protein sequence ID" value="KTD10747.1"/>
    <property type="molecule type" value="Genomic_DNA"/>
</dbReference>
<dbReference type="Proteomes" id="UP000054691">
    <property type="component" value="Unassembled WGS sequence"/>
</dbReference>
<dbReference type="AlphaFoldDB" id="A0A378J7S0"/>
<dbReference type="InterPro" id="IPR029058">
    <property type="entry name" value="AB_hydrolase_fold"/>
</dbReference>
<evidence type="ECO:0000313" key="4">
    <source>
        <dbReference type="Proteomes" id="UP000054691"/>
    </source>
</evidence>
<evidence type="ECO:0000313" key="5">
    <source>
        <dbReference type="Proteomes" id="UP000254476"/>
    </source>
</evidence>
<keyword evidence="4" id="KW-1185">Reference proteome</keyword>
<dbReference type="EMBL" id="UGOB01000001">
    <property type="protein sequence ID" value="STX43854.1"/>
    <property type="molecule type" value="Genomic_DNA"/>
</dbReference>
<feature type="transmembrane region" description="Helical" evidence="1">
    <location>
        <begin position="451"/>
        <end position="476"/>
    </location>
</feature>
<dbReference type="OrthoDB" id="5642915at2"/>
<keyword evidence="1" id="KW-1133">Transmembrane helix</keyword>
<evidence type="ECO:0000256" key="1">
    <source>
        <dbReference type="SAM" id="Phobius"/>
    </source>
</evidence>
<keyword evidence="1" id="KW-0812">Transmembrane</keyword>
<evidence type="ECO:0000313" key="2">
    <source>
        <dbReference type="EMBL" id="KTD10747.1"/>
    </source>
</evidence>
<organism evidence="3 5">
    <name type="scientific">Legionella gratiana</name>
    <dbReference type="NCBI Taxonomy" id="45066"/>
    <lineage>
        <taxon>Bacteria</taxon>
        <taxon>Pseudomonadati</taxon>
        <taxon>Pseudomonadota</taxon>
        <taxon>Gammaproteobacteria</taxon>
        <taxon>Legionellales</taxon>
        <taxon>Legionellaceae</taxon>
        <taxon>Legionella</taxon>
    </lineage>
</organism>
<dbReference type="RefSeq" id="WP_058498855.1">
    <property type="nucleotide sequence ID" value="NZ_UGOB01000001.1"/>
</dbReference>
<gene>
    <name evidence="2" type="ORF">Lgra_1713</name>
    <name evidence="3" type="ORF">NCTC12388_01243</name>
</gene>
<reference evidence="2 4" key="1">
    <citation type="submission" date="2015-11" db="EMBL/GenBank/DDBJ databases">
        <title>Genomic analysis of 38 Legionella species identifies large and diverse effector repertoires.</title>
        <authorList>
            <person name="Burstein D."/>
            <person name="Amaro F."/>
            <person name="Zusman T."/>
            <person name="Lifshitz Z."/>
            <person name="Cohen O."/>
            <person name="Gilbert J.A."/>
            <person name="Pupko T."/>
            <person name="Shuman H.A."/>
            <person name="Segal G."/>
        </authorList>
    </citation>
    <scope>NUCLEOTIDE SEQUENCE [LARGE SCALE GENOMIC DNA]</scope>
    <source>
        <strain evidence="2 4">Lyon 8420412</strain>
    </source>
</reference>
<protein>
    <submittedName>
        <fullName evidence="3">Uncharacterized protein</fullName>
    </submittedName>
</protein>
<dbReference type="SUPFAM" id="SSF53474">
    <property type="entry name" value="alpha/beta-Hydrolases"/>
    <property type="match status" value="1"/>
</dbReference>
<sequence>MSKDTIESKKVLFYFDGTGLDGTQNAENMEIAMGLKKDEVIRVYFRGCYHKEIGNGVIFPEIENVASRIRNSFDKDQILDLEELRTTFGDGICRIEPKDCKKITATAIGLTGFSRGGVTALAVAQKVNDLNIPIDILPNQPVPGQAQEKSFRSLYSKYHDLTKCKNIRSATTLLATHNMENDILHNQFFSQMVAKFPKETKTKVLLMPHQDHGDSVHYSIAGNLTRWELHEMGYAKDFDHDRTYKDAQKLYERYNVCFTPEEFRQKIFGADNCSIIVKEPFYRRMIEEKAKEAYQTINESSETKKEEFPDNLNFEQLSAIAAVGNTQLEHEWKKKFINLILENNDSGKKFTQIVNKTEDVIQYLIATTKRIPKSPKDHPSCKSECIKKEALEYKAEIFKSSYAYLLNKTPTQQDQEKLLQEISLADQTFVDNALSINRNLSLKAMKVITNFILHVTGLFLLTNTVNFALTGNWFFFNKTRSEKLMNSTSEEIKELVQDGKEKFASQTFKDHLKESFLDENYTNRINPNLP</sequence>
<accession>A0A378J7S0</accession>
<name>A0A378J7S0_9GAMM</name>
<reference evidence="3 5" key="2">
    <citation type="submission" date="2018-06" db="EMBL/GenBank/DDBJ databases">
        <authorList>
            <consortium name="Pathogen Informatics"/>
            <person name="Doyle S."/>
        </authorList>
    </citation>
    <scope>NUCLEOTIDE SEQUENCE [LARGE SCALE GENOMIC DNA]</scope>
    <source>
        <strain evidence="3 5">NCTC12388</strain>
    </source>
</reference>
<dbReference type="Proteomes" id="UP000254476">
    <property type="component" value="Unassembled WGS sequence"/>
</dbReference>
<proteinExistence type="predicted"/>
<keyword evidence="1" id="KW-0472">Membrane</keyword>
<evidence type="ECO:0000313" key="3">
    <source>
        <dbReference type="EMBL" id="STX43854.1"/>
    </source>
</evidence>